<dbReference type="OrthoDB" id="4426339at2"/>
<dbReference type="InterPro" id="IPR035985">
    <property type="entry name" value="Ubiquitin-activating_enz"/>
</dbReference>
<dbReference type="Proteomes" id="UP000275356">
    <property type="component" value="Unassembled WGS sequence"/>
</dbReference>
<dbReference type="RefSeq" id="WP_123739562.1">
    <property type="nucleotide sequence ID" value="NZ_RKHQ01000001.1"/>
</dbReference>
<evidence type="ECO:0000313" key="1">
    <source>
        <dbReference type="EMBL" id="ROR97525.1"/>
    </source>
</evidence>
<dbReference type="GO" id="GO:0008641">
    <property type="term" value="F:ubiquitin-like modifier activating enzyme activity"/>
    <property type="evidence" value="ECO:0007669"/>
    <property type="project" value="InterPro"/>
</dbReference>
<accession>A0A3N2DCK0</accession>
<organism evidence="1 2">
    <name type="scientific">Salana multivorans</name>
    <dbReference type="NCBI Taxonomy" id="120377"/>
    <lineage>
        <taxon>Bacteria</taxon>
        <taxon>Bacillati</taxon>
        <taxon>Actinomycetota</taxon>
        <taxon>Actinomycetes</taxon>
        <taxon>Micrococcales</taxon>
        <taxon>Beutenbergiaceae</taxon>
        <taxon>Salana</taxon>
    </lineage>
</organism>
<gene>
    <name evidence="1" type="ORF">EDD28_2124</name>
</gene>
<dbReference type="AlphaFoldDB" id="A0A3N2DCK0"/>
<proteinExistence type="predicted"/>
<dbReference type="InterPro" id="IPR022291">
    <property type="entry name" value="Bacteriocin_synth_cyclodeHase"/>
</dbReference>
<dbReference type="Gene3D" id="3.40.50.720">
    <property type="entry name" value="NAD(P)-binding Rossmann-like Domain"/>
    <property type="match status" value="1"/>
</dbReference>
<evidence type="ECO:0000313" key="2">
    <source>
        <dbReference type="Proteomes" id="UP000275356"/>
    </source>
</evidence>
<keyword evidence="2" id="KW-1185">Reference proteome</keyword>
<dbReference type="NCBIfam" id="TIGR03882">
    <property type="entry name" value="cyclo_dehyd_2"/>
    <property type="match status" value="1"/>
</dbReference>
<protein>
    <submittedName>
        <fullName evidence="1">Bacteriocin biosynthesis cyclodehydratase domain-containing protein</fullName>
    </submittedName>
</protein>
<sequence>MTALPVAHDPPSVATVQPTPRTVTIVPPSRARPPCAPTLRPGLVPLWRARGQTQIGTDPRLALVLDGLSQREQRFVDSLAWPRLREVPLRQVVRQHGVDPRRASAIVEHLRRHGSLVEPAEPPEVGPVGSRREGRGRAETLATLWRAGTAVGASRRRGAEVAVVADDSSGALGLAVLDHLAREGVGRLGLVAEGAVAASDAGFAVHEVGRPWAEVAVARLRAVDPTVRLGAVAPDVVVLVESRVAVPFRSSGLVREDMPHLSVVTREIDVVVGPLVRPGRDACLRCLDLTRTDLDPHWPALATQLAGARPAQLGPTLHALGAATAALEVLDALDGRDPSLAGRTLELGARTVPVTRAWAPHPRCGCGACVETEGRVG</sequence>
<dbReference type="SUPFAM" id="SSF69572">
    <property type="entry name" value="Activating enzymes of the ubiquitin-like proteins"/>
    <property type="match status" value="1"/>
</dbReference>
<dbReference type="EMBL" id="RKHQ01000001">
    <property type="protein sequence ID" value="ROR97525.1"/>
    <property type="molecule type" value="Genomic_DNA"/>
</dbReference>
<comment type="caution">
    <text evidence="1">The sequence shown here is derived from an EMBL/GenBank/DDBJ whole genome shotgun (WGS) entry which is preliminary data.</text>
</comment>
<reference evidence="1 2" key="1">
    <citation type="submission" date="2018-11" db="EMBL/GenBank/DDBJ databases">
        <title>Sequencing the genomes of 1000 actinobacteria strains.</title>
        <authorList>
            <person name="Klenk H.-P."/>
        </authorList>
    </citation>
    <scope>NUCLEOTIDE SEQUENCE [LARGE SCALE GENOMIC DNA]</scope>
    <source>
        <strain evidence="1 2">DSM 13521</strain>
    </source>
</reference>
<name>A0A3N2DCK0_9MICO</name>